<name>A0ABU0MAA4_9HYPH</name>
<evidence type="ECO:0008006" key="4">
    <source>
        <dbReference type="Google" id="ProtNLM"/>
    </source>
</evidence>
<feature type="signal peptide" evidence="1">
    <location>
        <begin position="1"/>
        <end position="24"/>
    </location>
</feature>
<accession>A0ABU0MAA4</accession>
<sequence length="163" mass="17040">MIKLRSFLLAAAVTAALPAMQAEAATAFECPVPDAGATVDASLAALLPPDNAFEDVAKLNAAIDAMTASGVSRAVVIDVLVSRYCPVMAKESWLSDAEKTDRMRAFASRVTRIVFGLESEDTIIFDVALPAAIANQVTSQASAAKITPQAWIATEVDKAITGN</sequence>
<gene>
    <name evidence="2" type="ORF">QO015_003445</name>
</gene>
<dbReference type="EMBL" id="JAUSWJ010000001">
    <property type="protein sequence ID" value="MDQ0517832.1"/>
    <property type="molecule type" value="Genomic_DNA"/>
</dbReference>
<reference evidence="2 3" key="1">
    <citation type="submission" date="2023-07" db="EMBL/GenBank/DDBJ databases">
        <title>Genomic Encyclopedia of Type Strains, Phase IV (KMG-IV): sequencing the most valuable type-strain genomes for metagenomic binning, comparative biology and taxonomic classification.</title>
        <authorList>
            <person name="Goeker M."/>
        </authorList>
    </citation>
    <scope>NUCLEOTIDE SEQUENCE [LARGE SCALE GENOMIC DNA]</scope>
    <source>
        <strain evidence="2 3">B1-1</strain>
    </source>
</reference>
<dbReference type="RefSeq" id="WP_266282685.1">
    <property type="nucleotide sequence ID" value="NZ_JAPKNF010000002.1"/>
</dbReference>
<evidence type="ECO:0000256" key="1">
    <source>
        <dbReference type="SAM" id="SignalP"/>
    </source>
</evidence>
<organism evidence="2 3">
    <name type="scientific">Kaistia geumhonensis</name>
    <dbReference type="NCBI Taxonomy" id="410839"/>
    <lineage>
        <taxon>Bacteria</taxon>
        <taxon>Pseudomonadati</taxon>
        <taxon>Pseudomonadota</taxon>
        <taxon>Alphaproteobacteria</taxon>
        <taxon>Hyphomicrobiales</taxon>
        <taxon>Kaistiaceae</taxon>
        <taxon>Kaistia</taxon>
    </lineage>
</organism>
<proteinExistence type="predicted"/>
<evidence type="ECO:0000313" key="2">
    <source>
        <dbReference type="EMBL" id="MDQ0517832.1"/>
    </source>
</evidence>
<feature type="chain" id="PRO_5045095229" description="Glutelin" evidence="1">
    <location>
        <begin position="25"/>
        <end position="163"/>
    </location>
</feature>
<dbReference type="Proteomes" id="UP001223743">
    <property type="component" value="Unassembled WGS sequence"/>
</dbReference>
<protein>
    <recommendedName>
        <fullName evidence="4">Glutelin</fullName>
    </recommendedName>
</protein>
<keyword evidence="1" id="KW-0732">Signal</keyword>
<keyword evidence="3" id="KW-1185">Reference proteome</keyword>
<comment type="caution">
    <text evidence="2">The sequence shown here is derived from an EMBL/GenBank/DDBJ whole genome shotgun (WGS) entry which is preliminary data.</text>
</comment>
<evidence type="ECO:0000313" key="3">
    <source>
        <dbReference type="Proteomes" id="UP001223743"/>
    </source>
</evidence>